<name>U6MH99_EIMMA</name>
<dbReference type="SMART" id="SM00490">
    <property type="entry name" value="HELICc"/>
    <property type="match status" value="1"/>
</dbReference>
<keyword evidence="7" id="KW-1185">Reference proteome</keyword>
<dbReference type="CDD" id="cd18795">
    <property type="entry name" value="SF2_C_Ski2"/>
    <property type="match status" value="1"/>
</dbReference>
<evidence type="ECO:0000256" key="1">
    <source>
        <dbReference type="ARBA" id="ARBA00022741"/>
    </source>
</evidence>
<dbReference type="OrthoDB" id="5575at2759"/>
<evidence type="ECO:0000256" key="4">
    <source>
        <dbReference type="ARBA" id="ARBA00022840"/>
    </source>
</evidence>
<dbReference type="EMBL" id="HG722245">
    <property type="protein sequence ID" value="CDJ61839.1"/>
    <property type="molecule type" value="Genomic_DNA"/>
</dbReference>
<evidence type="ECO:0000256" key="3">
    <source>
        <dbReference type="ARBA" id="ARBA00022806"/>
    </source>
</evidence>
<dbReference type="VEuPathDB" id="ToxoDB:EMWEY_00012470"/>
<dbReference type="InterPro" id="IPR050474">
    <property type="entry name" value="Hel308_SKI2-like"/>
</dbReference>
<dbReference type="Pfam" id="PF02889">
    <property type="entry name" value="Sec63"/>
    <property type="match status" value="1"/>
</dbReference>
<dbReference type="GeneID" id="25335233"/>
<dbReference type="SUPFAM" id="SSF158702">
    <property type="entry name" value="Sec63 N-terminal domain-like"/>
    <property type="match status" value="1"/>
</dbReference>
<dbReference type="Pfam" id="PF23445">
    <property type="entry name" value="WHD_SNRNP200"/>
    <property type="match status" value="1"/>
</dbReference>
<dbReference type="InterPro" id="IPR027417">
    <property type="entry name" value="P-loop_NTPase"/>
</dbReference>
<keyword evidence="2" id="KW-0378">Hydrolase</keyword>
<organism evidence="6 7">
    <name type="scientific">Eimeria maxima</name>
    <name type="common">Coccidian parasite</name>
    <dbReference type="NCBI Taxonomy" id="5804"/>
    <lineage>
        <taxon>Eukaryota</taxon>
        <taxon>Sar</taxon>
        <taxon>Alveolata</taxon>
        <taxon>Apicomplexa</taxon>
        <taxon>Conoidasida</taxon>
        <taxon>Coccidia</taxon>
        <taxon>Eucoccidiorida</taxon>
        <taxon>Eimeriorina</taxon>
        <taxon>Eimeriidae</taxon>
        <taxon>Eimeria</taxon>
    </lineage>
</organism>
<dbReference type="SUPFAM" id="SSF52540">
    <property type="entry name" value="P-loop containing nucleoside triphosphate hydrolases"/>
    <property type="match status" value="1"/>
</dbReference>
<dbReference type="InterPro" id="IPR057842">
    <property type="entry name" value="WH_MER3"/>
</dbReference>
<dbReference type="PANTHER" id="PTHR47961:SF4">
    <property type="entry name" value="ACTIVATING SIGNAL COINTEGRATOR 1 COMPLEX SUBUNIT 3"/>
    <property type="match status" value="1"/>
</dbReference>
<dbReference type="Proteomes" id="UP000030763">
    <property type="component" value="Unassembled WGS sequence"/>
</dbReference>
<reference evidence="6" key="1">
    <citation type="submission" date="2013-10" db="EMBL/GenBank/DDBJ databases">
        <title>Genomic analysis of the causative agents of coccidiosis in chickens.</title>
        <authorList>
            <person name="Reid A.J."/>
            <person name="Blake D."/>
            <person name="Billington K."/>
            <person name="Browne H."/>
            <person name="Dunn M."/>
            <person name="Hung S."/>
            <person name="Kawahara F."/>
            <person name="Miranda-Saavedra D."/>
            <person name="Mourier T."/>
            <person name="Nagra H."/>
            <person name="Otto T.D."/>
            <person name="Rawlings N."/>
            <person name="Sanchez A."/>
            <person name="Sanders M."/>
            <person name="Subramaniam C."/>
            <person name="Tay Y."/>
            <person name="Dear P."/>
            <person name="Doerig C."/>
            <person name="Gruber A."/>
            <person name="Parkinson J."/>
            <person name="Shirley M."/>
            <person name="Wan K.L."/>
            <person name="Berriman M."/>
            <person name="Tomley F."/>
            <person name="Pain A."/>
        </authorList>
    </citation>
    <scope>NUCLEOTIDE SEQUENCE [LARGE SCALE GENOMIC DNA]</scope>
    <source>
        <strain evidence="6">Weybridge</strain>
    </source>
</reference>
<dbReference type="Gene3D" id="1.10.3380.10">
    <property type="entry name" value="Sec63 N-terminal domain-like domain"/>
    <property type="match status" value="1"/>
</dbReference>
<dbReference type="GO" id="GO:0005524">
    <property type="term" value="F:ATP binding"/>
    <property type="evidence" value="ECO:0007669"/>
    <property type="project" value="UniProtKB-KW"/>
</dbReference>
<keyword evidence="4" id="KW-0067">ATP-binding</keyword>
<dbReference type="GO" id="GO:0005634">
    <property type="term" value="C:nucleus"/>
    <property type="evidence" value="ECO:0007669"/>
    <property type="project" value="TreeGrafter"/>
</dbReference>
<dbReference type="FunFam" id="1.10.3380.10:FF:000002">
    <property type="entry name" value="Activating signal cointegrator 1 complex subunit 3"/>
    <property type="match status" value="1"/>
</dbReference>
<evidence type="ECO:0000259" key="5">
    <source>
        <dbReference type="PROSITE" id="PS51194"/>
    </source>
</evidence>
<dbReference type="RefSeq" id="XP_013338489.1">
    <property type="nucleotide sequence ID" value="XM_013483035.1"/>
</dbReference>
<dbReference type="PROSITE" id="PS51194">
    <property type="entry name" value="HELICASE_CTER"/>
    <property type="match status" value="1"/>
</dbReference>
<evidence type="ECO:0000313" key="7">
    <source>
        <dbReference type="Proteomes" id="UP000030763"/>
    </source>
</evidence>
<evidence type="ECO:0000256" key="2">
    <source>
        <dbReference type="ARBA" id="ARBA00022801"/>
    </source>
</evidence>
<gene>
    <name evidence="6" type="ORF">EMWEY_00012470</name>
</gene>
<dbReference type="InterPro" id="IPR004179">
    <property type="entry name" value="Sec63-dom"/>
</dbReference>
<protein>
    <submittedName>
        <fullName evidence="6">Activating signal cointegrator 1 complex subunit 3, putative</fullName>
    </submittedName>
</protein>
<proteinExistence type="predicted"/>
<evidence type="ECO:0000313" key="6">
    <source>
        <dbReference type="EMBL" id="CDJ61839.1"/>
    </source>
</evidence>
<feature type="domain" description="Helicase C-terminal" evidence="5">
    <location>
        <begin position="136"/>
        <end position="338"/>
    </location>
</feature>
<dbReference type="FunFam" id="1.10.10.10:FF:000012">
    <property type="entry name" value="U5 small nuclear ribonucleoprotein helicase"/>
    <property type="match status" value="1"/>
</dbReference>
<dbReference type="GO" id="GO:0004386">
    <property type="term" value="F:helicase activity"/>
    <property type="evidence" value="ECO:0007669"/>
    <property type="project" value="UniProtKB-KW"/>
</dbReference>
<dbReference type="OMA" id="PTIEIVM"/>
<dbReference type="Gene3D" id="1.10.10.10">
    <property type="entry name" value="Winged helix-like DNA-binding domain superfamily/Winged helix DNA-binding domain"/>
    <property type="match status" value="1"/>
</dbReference>
<reference evidence="6" key="2">
    <citation type="submission" date="2013-10" db="EMBL/GenBank/DDBJ databases">
        <authorList>
            <person name="Aslett M."/>
        </authorList>
    </citation>
    <scope>NUCLEOTIDE SEQUENCE [LARGE SCALE GENOMIC DNA]</scope>
    <source>
        <strain evidence="6">Weybridge</strain>
    </source>
</reference>
<dbReference type="InterPro" id="IPR036388">
    <property type="entry name" value="WH-like_DNA-bd_sf"/>
</dbReference>
<dbReference type="SMART" id="SM00973">
    <property type="entry name" value="Sec63"/>
    <property type="match status" value="1"/>
</dbReference>
<dbReference type="InterPro" id="IPR001650">
    <property type="entry name" value="Helicase_C-like"/>
</dbReference>
<accession>U6MH99</accession>
<dbReference type="Gene3D" id="2.60.40.150">
    <property type="entry name" value="C2 domain"/>
    <property type="match status" value="1"/>
</dbReference>
<dbReference type="InterPro" id="IPR035892">
    <property type="entry name" value="C2_domain_sf"/>
</dbReference>
<dbReference type="AlphaFoldDB" id="U6MH99"/>
<sequence>MIVRDTKKKEKEKEQEGVCPVLEALVSRMRYVSSHWGFRMRFMGLSTALANAEDIAAWLGFAQKAFCPRMAAMNKPAFDAMMTHAVVEGPGDCVLDGRQGVYSSNETILPVAASGAAGGLGTPSPAAAAAAAAAAKLRPVLVFVASRRQTRLTARELIALQHMHDNAVAFLCLYTEEQKAEYAKALKKVKDPTLRSVLLHGVAIHHAGLPPGDRNIAAHLFALGLVRVMVASATLAWGLNLPARLVIIKGTEYFDGKTKRYTDMPVTDILQMIGRAGRPQFDRQAVAVVFCQESKKGFLKRFLYSPFPVESCLHLCLAEHLNAEIVAGTIRTKSMAVDYLSWTYFFRRLAANPGYYSSELLAEDFRGGGAAAAERRRAFIAKFVDRLVNSSLDSLIELGCISLRLPEPWEQPSAASAADGAAEDNKPGEELTGFRLVLKQQQQEKDQQQAFEPIIEATPLGRIASFYYIQPQTAKRISDKMQVDASPLSFIDIFRLLTDAEEFSQMPLRHNEEIHNAELARICPLPVLGAGFESPHTKTFLLLQARLFQLPFPITDYYTDLKSAIDNSMRIIQAMIDVAAEEAQLQYALYIILLLQCIRSATHPARNSLFCLPRITDAVVAALQQQGILSLAHLLENKYASIALSRAGLQPPEVNDVLSALSRIPRMRMRWFLFAATPAAATADPTAAEADTGAGEADGANLDDAAEEKEDIIFTQLELQVLQGPDGEPIRAFLVPAGADLQLEIHLRSLEPAAGGGATGKAAKSGRLSNWFVVLGDPDEAADELVALRRVRMRPSGRTKLTLEFVLEGLVFGIKGLRFSAPEEKGEIFSLSLYLCSDNYLGIDQEEVLTFKTY</sequence>
<dbReference type="Pfam" id="PF00271">
    <property type="entry name" value="Helicase_C"/>
    <property type="match status" value="1"/>
</dbReference>
<dbReference type="PANTHER" id="PTHR47961">
    <property type="entry name" value="DNA POLYMERASE THETA, PUTATIVE (AFU_ORTHOLOGUE AFUA_1G05260)-RELATED"/>
    <property type="match status" value="1"/>
</dbReference>
<keyword evidence="1" id="KW-0547">Nucleotide-binding</keyword>
<dbReference type="GO" id="GO:0016787">
    <property type="term" value="F:hydrolase activity"/>
    <property type="evidence" value="ECO:0007669"/>
    <property type="project" value="UniProtKB-KW"/>
</dbReference>
<keyword evidence="3" id="KW-0347">Helicase</keyword>
<dbReference type="Gene3D" id="3.40.50.300">
    <property type="entry name" value="P-loop containing nucleotide triphosphate hydrolases"/>
    <property type="match status" value="1"/>
</dbReference>